<dbReference type="Gene3D" id="3.10.129.10">
    <property type="entry name" value="Hotdog Thioesterase"/>
    <property type="match status" value="1"/>
</dbReference>
<dbReference type="Proteomes" id="UP000199488">
    <property type="component" value="Unassembled WGS sequence"/>
</dbReference>
<dbReference type="PANTHER" id="PTHR43664">
    <property type="entry name" value="MONOAMINE OXIDASE-RELATED"/>
    <property type="match status" value="1"/>
</dbReference>
<dbReference type="OrthoDB" id="9801625at2"/>
<sequence>MKLETFTLGQIFETDTYRVTKEDVLRFAREFDPQYMHIDEEKAAAGRFNGIIASGIHTISITFKLWVETGMYGDDVVAGTEMNHIKFMKPVYPGDELRAYAEVTKIEAKRETEGILTVMLTTYNQKNTKVFESELSALIKR</sequence>
<keyword evidence="3" id="KW-1185">Reference proteome</keyword>
<name>A0A1H2Q0U5_9BACI</name>
<evidence type="ECO:0000313" key="3">
    <source>
        <dbReference type="Proteomes" id="UP000199488"/>
    </source>
</evidence>
<accession>A0A1H2Q0U5</accession>
<protein>
    <submittedName>
        <fullName evidence="2">Acyl dehydratase</fullName>
    </submittedName>
</protein>
<dbReference type="RefSeq" id="WP_091610005.1">
    <property type="nucleotide sequence ID" value="NZ_FNNC01000001.1"/>
</dbReference>
<dbReference type="CDD" id="cd03454">
    <property type="entry name" value="YdeM"/>
    <property type="match status" value="1"/>
</dbReference>
<gene>
    <name evidence="2" type="ORF">SAMN05421781_0044</name>
</gene>
<dbReference type="AlphaFoldDB" id="A0A1H2Q0U5"/>
<evidence type="ECO:0000259" key="1">
    <source>
        <dbReference type="Pfam" id="PF01575"/>
    </source>
</evidence>
<feature type="domain" description="MaoC-like" evidence="1">
    <location>
        <begin position="8"/>
        <end position="122"/>
    </location>
</feature>
<proteinExistence type="predicted"/>
<dbReference type="InterPro" id="IPR029069">
    <property type="entry name" value="HotDog_dom_sf"/>
</dbReference>
<dbReference type="EMBL" id="FNNC01000001">
    <property type="protein sequence ID" value="SDW00129.1"/>
    <property type="molecule type" value="Genomic_DNA"/>
</dbReference>
<reference evidence="2 3" key="1">
    <citation type="submission" date="2016-10" db="EMBL/GenBank/DDBJ databases">
        <authorList>
            <person name="de Groot N.N."/>
        </authorList>
    </citation>
    <scope>NUCLEOTIDE SEQUENCE [LARGE SCALE GENOMIC DNA]</scope>
    <source>
        <strain evidence="2 3">DSM 23126</strain>
    </source>
</reference>
<dbReference type="SUPFAM" id="SSF54637">
    <property type="entry name" value="Thioesterase/thiol ester dehydrase-isomerase"/>
    <property type="match status" value="1"/>
</dbReference>
<dbReference type="Pfam" id="PF01575">
    <property type="entry name" value="MaoC_dehydratas"/>
    <property type="match status" value="1"/>
</dbReference>
<dbReference type="InterPro" id="IPR002539">
    <property type="entry name" value="MaoC-like_dom"/>
</dbReference>
<evidence type="ECO:0000313" key="2">
    <source>
        <dbReference type="EMBL" id="SDW00129.1"/>
    </source>
</evidence>
<organism evidence="2 3">
    <name type="scientific">Marinococcus luteus</name>
    <dbReference type="NCBI Taxonomy" id="1122204"/>
    <lineage>
        <taxon>Bacteria</taxon>
        <taxon>Bacillati</taxon>
        <taxon>Bacillota</taxon>
        <taxon>Bacilli</taxon>
        <taxon>Bacillales</taxon>
        <taxon>Bacillaceae</taxon>
        <taxon>Marinococcus</taxon>
    </lineage>
</organism>
<dbReference type="PANTHER" id="PTHR43664:SF1">
    <property type="entry name" value="BETA-METHYLMALYL-COA DEHYDRATASE"/>
    <property type="match status" value="1"/>
</dbReference>
<dbReference type="InterPro" id="IPR052342">
    <property type="entry name" value="MCH/BMMD"/>
</dbReference>
<dbReference type="STRING" id="1122204.SAMN05421781_0044"/>